<evidence type="ECO:0000259" key="7">
    <source>
        <dbReference type="Pfam" id="PF22544"/>
    </source>
</evidence>
<proteinExistence type="predicted"/>
<name>A0A1J4JQ20_9EUKA</name>
<dbReference type="Proteomes" id="UP000179807">
    <property type="component" value="Unassembled WGS sequence"/>
</dbReference>
<dbReference type="EMBL" id="MLAK01000923">
    <property type="protein sequence ID" value="OHT01209.1"/>
    <property type="molecule type" value="Genomic_DNA"/>
</dbReference>
<evidence type="ECO:0000256" key="1">
    <source>
        <dbReference type="ARBA" id="ARBA00004138"/>
    </source>
</evidence>
<dbReference type="PANTHER" id="PTHR46127:SF1">
    <property type="entry name" value="CILIA- AND FLAGELLA-ASSOCIATED PROTEIN 65"/>
    <property type="match status" value="1"/>
</dbReference>
<accession>A0A1J4JQ20</accession>
<protein>
    <recommendedName>
        <fullName evidence="7">HYDIN/VesB/CFA65-like Ig-like domain-containing protein</fullName>
    </recommendedName>
</protein>
<dbReference type="GeneID" id="94842983"/>
<dbReference type="Gene3D" id="2.60.40.10">
    <property type="entry name" value="Immunoglobulins"/>
    <property type="match status" value="3"/>
</dbReference>
<dbReference type="Pfam" id="PF22544">
    <property type="entry name" value="HYDIN_VesB_CFA65-like_Ig"/>
    <property type="match status" value="1"/>
</dbReference>
<dbReference type="OrthoDB" id="10630417at2759"/>
<dbReference type="RefSeq" id="XP_068354345.1">
    <property type="nucleotide sequence ID" value="XM_068508279.1"/>
</dbReference>
<organism evidence="8 9">
    <name type="scientific">Tritrichomonas foetus</name>
    <dbReference type="NCBI Taxonomy" id="1144522"/>
    <lineage>
        <taxon>Eukaryota</taxon>
        <taxon>Metamonada</taxon>
        <taxon>Parabasalia</taxon>
        <taxon>Tritrichomonadida</taxon>
        <taxon>Tritrichomonadidae</taxon>
        <taxon>Tritrichomonas</taxon>
    </lineage>
</organism>
<evidence type="ECO:0000256" key="3">
    <source>
        <dbReference type="ARBA" id="ARBA00022490"/>
    </source>
</evidence>
<keyword evidence="9" id="KW-1185">Reference proteome</keyword>
<dbReference type="InterPro" id="IPR013783">
    <property type="entry name" value="Ig-like_fold"/>
</dbReference>
<keyword evidence="4" id="KW-0969">Cilium</keyword>
<comment type="subcellular location">
    <subcellularLocation>
        <location evidence="1">Cell projection</location>
        <location evidence="1">Cilium</location>
    </subcellularLocation>
    <subcellularLocation>
        <location evidence="2">Cytoplasm</location>
    </subcellularLocation>
</comment>
<dbReference type="PANTHER" id="PTHR46127">
    <property type="entry name" value="CILIA- AND FLAGELLA-ASSOCIATED PROTEIN 65"/>
    <property type="match status" value="1"/>
</dbReference>
<feature type="domain" description="HYDIN/VesB/CFA65-like Ig-like" evidence="7">
    <location>
        <begin position="433"/>
        <end position="520"/>
    </location>
</feature>
<feature type="region of interest" description="Disordered" evidence="6">
    <location>
        <begin position="272"/>
        <end position="310"/>
    </location>
</feature>
<comment type="caution">
    <text evidence="8">The sequence shown here is derived from an EMBL/GenBank/DDBJ whole genome shotgun (WGS) entry which is preliminary data.</text>
</comment>
<sequence length="952" mass="108061">MFEEEEEEESPIIEKEVFSISAFPEIATFPPTYRGVFSHFTLFILNPFSTMQTVNLSLDSNSCFSVASNEINISPGIVYSLIITFISDEVGQFETELIVTSESSTITVPLKAKCIPSPLVFDDEEITSCQFSMAKTSLVFNIANRSLVKSLHVLFDFDSASFSITPPSIDLPPFSICPIEIKYDINMNFDFSSAPNFHIQCSESGDSISIPLTIIRPNTSGMIEFGCVPICTRQFKQINYSENKIYLDYNEAPELALPFSYQLLNDVDKNEEEEEEFDNLISGNSLNNDETGENTKEQLRRNSLSKRNNKYDHENDNIMFSFYSEVPGDFNDTVQFGPLKFTLHAIAVVPPFRIKAVDDVSSQVILENTSNEKRSYYISFTNIFDRKHATKISLLSGASEKIDTLKSNGFLYVRWRENDQKVTQQIELPRNDIEVNEDTVSFELNYGYKKKKSLILTNKSEKKMKVKLATDNPEFSLLHDKAIILKPHSIHNVDIEFNPKSPQSVRGHLKVQTDESIKKVPLKSLSAILTSSNLINFFRIDENISDFVLSFCGPKTVKIDKPNWIECDEIGNSNLPIKLSCQRIPNSVSSGYLKLDGKNCQPLSIPILAYRSSSDISVRVVRPHVLRVENHGLRTAFITFTTNDDRLRLIDASPQCGFIPFNGSMTFTFPEDVDEILVHSGDEIVRQILSFIDPDNFFSTTFESIDLLRDEISSISTELLEDLDVKEFLEIFNQQLSTQLIDVSEVNHDLFTISSQKIDFGEVGIFQTKEMKIWIENQKLRPLELLLTSKNNLLTFPAKIFLKSEQRFLLKISLICSKEQEINDSLIIQSSNKSDNFYKKVDIKGFIVDTAIKFEADVLNFGICEVGRIMRGQLRLVNKKKESTNIVVSASPPFSCPKNSFSIEPGCFVLLPVHFTPLRESSFQGRILFEPEHSHRFYIPVLGSALFDPPEI</sequence>
<keyword evidence="3" id="KW-0963">Cytoplasm</keyword>
<evidence type="ECO:0000313" key="8">
    <source>
        <dbReference type="EMBL" id="OHT01209.1"/>
    </source>
</evidence>
<evidence type="ECO:0000256" key="4">
    <source>
        <dbReference type="ARBA" id="ARBA00023069"/>
    </source>
</evidence>
<evidence type="ECO:0000313" key="9">
    <source>
        <dbReference type="Proteomes" id="UP000179807"/>
    </source>
</evidence>
<dbReference type="VEuPathDB" id="TrichDB:TRFO_32039"/>
<evidence type="ECO:0000256" key="5">
    <source>
        <dbReference type="ARBA" id="ARBA00023273"/>
    </source>
</evidence>
<dbReference type="AlphaFoldDB" id="A0A1J4JQ20"/>
<dbReference type="InterPro" id="IPR052614">
    <property type="entry name" value="CFAP65"/>
</dbReference>
<evidence type="ECO:0000256" key="2">
    <source>
        <dbReference type="ARBA" id="ARBA00004496"/>
    </source>
</evidence>
<gene>
    <name evidence="8" type="ORF">TRFO_32039</name>
</gene>
<reference evidence="8" key="1">
    <citation type="submission" date="2016-10" db="EMBL/GenBank/DDBJ databases">
        <authorList>
            <person name="Benchimol M."/>
            <person name="Almeida L.G."/>
            <person name="Vasconcelos A.T."/>
            <person name="Perreira-Neves A."/>
            <person name="Rosa I.A."/>
            <person name="Tasca T."/>
            <person name="Bogo M.R."/>
            <person name="de Souza W."/>
        </authorList>
    </citation>
    <scope>NUCLEOTIDE SEQUENCE [LARGE SCALE GENOMIC DNA]</scope>
    <source>
        <strain evidence="8">K</strain>
    </source>
</reference>
<keyword evidence="5" id="KW-0966">Cell projection</keyword>
<dbReference type="InterPro" id="IPR053879">
    <property type="entry name" value="HYDIN_VesB_CFA65-like_Ig"/>
</dbReference>
<evidence type="ECO:0000256" key="6">
    <source>
        <dbReference type="SAM" id="MobiDB-lite"/>
    </source>
</evidence>